<dbReference type="EMBL" id="NMUH01001200">
    <property type="protein sequence ID" value="MQL90018.1"/>
    <property type="molecule type" value="Genomic_DNA"/>
</dbReference>
<keyword evidence="9" id="KW-0406">Ion transport</keyword>
<dbReference type="InterPro" id="IPR057290">
    <property type="entry name" value="CHX17_C"/>
</dbReference>
<accession>A0A843V205</accession>
<evidence type="ECO:0000256" key="3">
    <source>
        <dbReference type="ARBA" id="ARBA00004141"/>
    </source>
</evidence>
<dbReference type="PANTHER" id="PTHR32468:SF102">
    <property type="entry name" value="OS08G0117800 PROTEIN"/>
    <property type="match status" value="1"/>
</dbReference>
<feature type="transmembrane region" description="Helical" evidence="12">
    <location>
        <begin position="72"/>
        <end position="88"/>
    </location>
</feature>
<dbReference type="Pfam" id="PF23256">
    <property type="entry name" value="CHX17_2nd"/>
    <property type="match status" value="1"/>
</dbReference>
<evidence type="ECO:0000256" key="7">
    <source>
        <dbReference type="ARBA" id="ARBA00022958"/>
    </source>
</evidence>
<dbReference type="GO" id="GO:1902600">
    <property type="term" value="P:proton transmembrane transport"/>
    <property type="evidence" value="ECO:0007669"/>
    <property type="project" value="InterPro"/>
</dbReference>
<reference evidence="16" key="1">
    <citation type="submission" date="2017-07" db="EMBL/GenBank/DDBJ databases">
        <title>Taro Niue Genome Assembly and Annotation.</title>
        <authorList>
            <person name="Atibalentja N."/>
            <person name="Keating K."/>
            <person name="Fields C.J."/>
        </authorList>
    </citation>
    <scope>NUCLEOTIDE SEQUENCE</scope>
    <source>
        <strain evidence="16">Niue_2</strain>
        <tissue evidence="16">Leaf</tissue>
    </source>
</reference>
<keyword evidence="4" id="KW-0813">Transport</keyword>
<feature type="transmembrane region" description="Helical" evidence="12">
    <location>
        <begin position="327"/>
        <end position="345"/>
    </location>
</feature>
<name>A0A843V205_COLES</name>
<dbReference type="InterPro" id="IPR050794">
    <property type="entry name" value="CPA2_transporter"/>
</dbReference>
<evidence type="ECO:0000256" key="11">
    <source>
        <dbReference type="ARBA" id="ARBA00038341"/>
    </source>
</evidence>
<evidence type="ECO:0000313" key="17">
    <source>
        <dbReference type="Proteomes" id="UP000652761"/>
    </source>
</evidence>
<proteinExistence type="inferred from homology"/>
<gene>
    <name evidence="16" type="ORF">Taro_022603</name>
</gene>
<dbReference type="GO" id="GO:0006813">
    <property type="term" value="P:potassium ion transport"/>
    <property type="evidence" value="ECO:0007669"/>
    <property type="project" value="UniProtKB-KW"/>
</dbReference>
<evidence type="ECO:0000313" key="16">
    <source>
        <dbReference type="EMBL" id="MQL90018.1"/>
    </source>
</evidence>
<dbReference type="GO" id="GO:0006885">
    <property type="term" value="P:regulation of pH"/>
    <property type="evidence" value="ECO:0007669"/>
    <property type="project" value="TreeGrafter"/>
</dbReference>
<comment type="subcellular location">
    <subcellularLocation>
        <location evidence="3">Membrane</location>
        <topology evidence="3">Multi-pass membrane protein</topology>
    </subcellularLocation>
    <subcellularLocation>
        <location evidence="2">Plastid</location>
        <location evidence="2">Chloroplast envelope</location>
    </subcellularLocation>
</comment>
<feature type="transmembrane region" description="Helical" evidence="12">
    <location>
        <begin position="205"/>
        <end position="231"/>
    </location>
</feature>
<feature type="transmembrane region" description="Helical" evidence="12">
    <location>
        <begin position="303"/>
        <end position="321"/>
    </location>
</feature>
<dbReference type="GO" id="GO:0012505">
    <property type="term" value="C:endomembrane system"/>
    <property type="evidence" value="ECO:0007669"/>
    <property type="project" value="TreeGrafter"/>
</dbReference>
<evidence type="ECO:0000256" key="6">
    <source>
        <dbReference type="ARBA" id="ARBA00022692"/>
    </source>
</evidence>
<keyword evidence="6 12" id="KW-0812">Transmembrane</keyword>
<dbReference type="InterPro" id="IPR038770">
    <property type="entry name" value="Na+/solute_symporter_sf"/>
</dbReference>
<dbReference type="InterPro" id="IPR057291">
    <property type="entry name" value="CHX17_2nd"/>
</dbReference>
<keyword evidence="17" id="KW-1185">Reference proteome</keyword>
<dbReference type="GO" id="GO:0015297">
    <property type="term" value="F:antiporter activity"/>
    <property type="evidence" value="ECO:0007669"/>
    <property type="project" value="InterPro"/>
</dbReference>
<feature type="transmembrane region" description="Helical" evidence="12">
    <location>
        <begin position="277"/>
        <end position="296"/>
    </location>
</feature>
<comment type="similarity">
    <text evidence="11">Belongs to the monovalent cation:proton antiporter 2 (CPA2) transporter (TC 2.A.37) family. CHX (TC 2.A.37.4) subfamily.</text>
</comment>
<evidence type="ECO:0000256" key="5">
    <source>
        <dbReference type="ARBA" id="ARBA00022538"/>
    </source>
</evidence>
<feature type="domain" description="Cation/H(+) antiporter central" evidence="14">
    <location>
        <begin position="497"/>
        <end position="628"/>
    </location>
</feature>
<feature type="domain" description="Cation/H+ exchanger transmembrane" evidence="13">
    <location>
        <begin position="57"/>
        <end position="439"/>
    </location>
</feature>
<evidence type="ECO:0000256" key="4">
    <source>
        <dbReference type="ARBA" id="ARBA00022448"/>
    </source>
</evidence>
<dbReference type="InterPro" id="IPR006153">
    <property type="entry name" value="Cation/H_exchanger_TM"/>
</dbReference>
<feature type="transmembrane region" description="Helical" evidence="12">
    <location>
        <begin position="108"/>
        <end position="125"/>
    </location>
</feature>
<feature type="transmembrane region" description="Helical" evidence="12">
    <location>
        <begin position="357"/>
        <end position="376"/>
    </location>
</feature>
<evidence type="ECO:0000259" key="14">
    <source>
        <dbReference type="Pfam" id="PF23256"/>
    </source>
</evidence>
<dbReference type="GO" id="GO:0009941">
    <property type="term" value="C:chloroplast envelope"/>
    <property type="evidence" value="ECO:0007669"/>
    <property type="project" value="UniProtKB-SubCell"/>
</dbReference>
<keyword evidence="5" id="KW-0633">Potassium transport</keyword>
<evidence type="ECO:0000256" key="9">
    <source>
        <dbReference type="ARBA" id="ARBA00023065"/>
    </source>
</evidence>
<keyword evidence="7" id="KW-0630">Potassium</keyword>
<dbReference type="Gene3D" id="1.20.1530.20">
    <property type="match status" value="1"/>
</dbReference>
<comment type="caution">
    <text evidence="16">The sequence shown here is derived from an EMBL/GenBank/DDBJ whole genome shotgun (WGS) entry which is preliminary data.</text>
</comment>
<dbReference type="AlphaFoldDB" id="A0A843V205"/>
<feature type="transmembrane region" description="Helical" evidence="12">
    <location>
        <begin position="41"/>
        <end position="60"/>
    </location>
</feature>
<feature type="transmembrane region" description="Helical" evidence="12">
    <location>
        <begin position="137"/>
        <end position="159"/>
    </location>
</feature>
<keyword evidence="10 12" id="KW-0472">Membrane</keyword>
<evidence type="ECO:0000256" key="2">
    <source>
        <dbReference type="ARBA" id="ARBA00004119"/>
    </source>
</evidence>
<feature type="transmembrane region" description="Helical" evidence="12">
    <location>
        <begin position="243"/>
        <end position="265"/>
    </location>
</feature>
<dbReference type="GO" id="GO:0016020">
    <property type="term" value="C:membrane"/>
    <property type="evidence" value="ECO:0007669"/>
    <property type="project" value="UniProtKB-SubCell"/>
</dbReference>
<comment type="function">
    <text evidence="1">May function as sodium-coupled metabolite transporter across the chloroplast envelope.</text>
</comment>
<evidence type="ECO:0000256" key="12">
    <source>
        <dbReference type="SAM" id="Phobius"/>
    </source>
</evidence>
<organism evidence="16 17">
    <name type="scientific">Colocasia esculenta</name>
    <name type="common">Wild taro</name>
    <name type="synonym">Arum esculentum</name>
    <dbReference type="NCBI Taxonomy" id="4460"/>
    <lineage>
        <taxon>Eukaryota</taxon>
        <taxon>Viridiplantae</taxon>
        <taxon>Streptophyta</taxon>
        <taxon>Embryophyta</taxon>
        <taxon>Tracheophyta</taxon>
        <taxon>Spermatophyta</taxon>
        <taxon>Magnoliopsida</taxon>
        <taxon>Liliopsida</taxon>
        <taxon>Araceae</taxon>
        <taxon>Aroideae</taxon>
        <taxon>Colocasieae</taxon>
        <taxon>Colocasia</taxon>
    </lineage>
</organism>
<dbReference type="OrthoDB" id="1889525at2759"/>
<evidence type="ECO:0000259" key="15">
    <source>
        <dbReference type="Pfam" id="PF23259"/>
    </source>
</evidence>
<sequence>MNANLLPAPNGTKTANRPVVCYESILVSSGGVWLGDKPLSFSLPLLCAQMSIIFACSTLIHSILRRLGLPKAVSHILAGVIFGFSVLGRDKSYLKILFPERSLIQLDIVSEMGLILFLFMIGVKTEFGMIRKSGKKAVALGLTSTLFPLGLMSVAGYLLRDSLPRDMVDNRFAYNLATSWSRTSYVVLSCHLTELKLLNSKVGRLAMSATLVSDFTSTVITAVYTAVQLVLSARNRMLGVGSFLSFLALVALIVGVARPMVIWMIRKTPEGGQLDEVHFAMCMAMVLACGLAAELIGHHAPTGAFLLGLVLPGGPPLGKTLEDRFDAMVSGILIPILLGSIGFNCDLFSIADRARCGYLVLLISLGVVGKLLGVLVPCWICRVSLPDVVALNLMMASKGLFEAYTVNAWQDSALVDRQMYAILVASIVGFTAVTSPILKFTYNPSECYIAHRRRTLQHTKPDAELRMMICLHSEHHVRSVINFLRAFNPTKANPICIFLLHLVELTGHAAARLTPHDRSAAAASVDHQPTETDHIMNAFYLFEEQSERGAYVLQPFYSICPQATMHDDACSLSLDKKVCFLMLPFHRFRAIDGTMEANNAVRNMNRNVLNYAPCSVAIYVDRSEVGGANFEPTAQRVQHLGVYFIGGPDDREGLAYAMLLIERATSFAVTVIRLRPPPEWRESNSDETADDELIDAFRTRMVDDQRVVYREELVRDGEDTVGVIRATSHYFSLLVVGRRNGVESPLTDGLSMWSEYPELGIIGDILACTDFGGNVSTVVVQQQTRVGTPHADPIKCNPKALRSRFRWSRRASQLPLAAEAAV</sequence>
<evidence type="ECO:0000256" key="8">
    <source>
        <dbReference type="ARBA" id="ARBA00022989"/>
    </source>
</evidence>
<dbReference type="Pfam" id="PF23259">
    <property type="entry name" value="CHX17_C"/>
    <property type="match status" value="1"/>
</dbReference>
<dbReference type="PANTHER" id="PTHR32468">
    <property type="entry name" value="CATION/H + ANTIPORTER"/>
    <property type="match status" value="1"/>
</dbReference>
<evidence type="ECO:0000256" key="10">
    <source>
        <dbReference type="ARBA" id="ARBA00023136"/>
    </source>
</evidence>
<keyword evidence="8 12" id="KW-1133">Transmembrane helix</keyword>
<protein>
    <recommendedName>
        <fullName evidence="18">Cation/H+ exchanger domain-containing protein</fullName>
    </recommendedName>
</protein>
<evidence type="ECO:0000259" key="13">
    <source>
        <dbReference type="Pfam" id="PF00999"/>
    </source>
</evidence>
<dbReference type="Pfam" id="PF00999">
    <property type="entry name" value="Na_H_Exchanger"/>
    <property type="match status" value="1"/>
</dbReference>
<evidence type="ECO:0008006" key="18">
    <source>
        <dbReference type="Google" id="ProtNLM"/>
    </source>
</evidence>
<evidence type="ECO:0000256" key="1">
    <source>
        <dbReference type="ARBA" id="ARBA00003198"/>
    </source>
</evidence>
<dbReference type="Proteomes" id="UP000652761">
    <property type="component" value="Unassembled WGS sequence"/>
</dbReference>
<feature type="domain" description="Cation/H(+) antiporter C-terminal" evidence="15">
    <location>
        <begin position="641"/>
        <end position="784"/>
    </location>
</feature>